<accession>A0A3Q7EXF7</accession>
<keyword evidence="2" id="KW-1185">Reference proteome</keyword>
<proteinExistence type="predicted"/>
<dbReference type="AlphaFoldDB" id="A0A3Q7EXF7"/>
<dbReference type="InParanoid" id="A0A3Q7EXF7"/>
<dbReference type="Proteomes" id="UP000004994">
    <property type="component" value="Chromosome 1"/>
</dbReference>
<organism evidence="1">
    <name type="scientific">Solanum lycopersicum</name>
    <name type="common">Tomato</name>
    <name type="synonym">Lycopersicon esculentum</name>
    <dbReference type="NCBI Taxonomy" id="4081"/>
    <lineage>
        <taxon>Eukaryota</taxon>
        <taxon>Viridiplantae</taxon>
        <taxon>Streptophyta</taxon>
        <taxon>Embryophyta</taxon>
        <taxon>Tracheophyta</taxon>
        <taxon>Spermatophyta</taxon>
        <taxon>Magnoliopsida</taxon>
        <taxon>eudicotyledons</taxon>
        <taxon>Gunneridae</taxon>
        <taxon>Pentapetalae</taxon>
        <taxon>asterids</taxon>
        <taxon>lamiids</taxon>
        <taxon>Solanales</taxon>
        <taxon>Solanaceae</taxon>
        <taxon>Solanoideae</taxon>
        <taxon>Solaneae</taxon>
        <taxon>Solanum</taxon>
        <taxon>Solanum subgen. Lycopersicon</taxon>
    </lineage>
</organism>
<dbReference type="Gramene" id="Solyc01g057120.2.1">
    <property type="protein sequence ID" value="Solyc01g057120.2.1.1"/>
    <property type="gene ID" value="Solyc01g057120.2"/>
</dbReference>
<protein>
    <submittedName>
        <fullName evidence="1">Uncharacterized protein</fullName>
    </submittedName>
</protein>
<name>A0A3Q7EXF7_SOLLC</name>
<reference evidence="1" key="2">
    <citation type="submission" date="2019-01" db="UniProtKB">
        <authorList>
            <consortium name="EnsemblPlants"/>
        </authorList>
    </citation>
    <scope>IDENTIFICATION</scope>
    <source>
        <strain evidence="1">cv. Heinz 1706</strain>
    </source>
</reference>
<dbReference type="PaxDb" id="4081-Solyc01g057120.1.1"/>
<evidence type="ECO:0000313" key="1">
    <source>
        <dbReference type="EnsemblPlants" id="Solyc01g057120.2.1.1"/>
    </source>
</evidence>
<evidence type="ECO:0000313" key="2">
    <source>
        <dbReference type="Proteomes" id="UP000004994"/>
    </source>
</evidence>
<sequence length="26" mass="3038">EPSRSFLWFSSCSSRKKREFSKVATS</sequence>
<dbReference type="EnsemblPlants" id="Solyc01g057120.2.1">
    <property type="protein sequence ID" value="Solyc01g057120.2.1.1"/>
    <property type="gene ID" value="Solyc01g057120.2"/>
</dbReference>
<reference evidence="1" key="1">
    <citation type="journal article" date="2012" name="Nature">
        <title>The tomato genome sequence provides insights into fleshy fruit evolution.</title>
        <authorList>
            <consortium name="Tomato Genome Consortium"/>
        </authorList>
    </citation>
    <scope>NUCLEOTIDE SEQUENCE [LARGE SCALE GENOMIC DNA]</scope>
    <source>
        <strain evidence="1">cv. Heinz 1706</strain>
    </source>
</reference>